<dbReference type="EMBL" id="CP024870">
    <property type="protein sequence ID" value="ATX71266.1"/>
    <property type="molecule type" value="Genomic_DNA"/>
</dbReference>
<keyword evidence="1" id="KW-0175">Coiled coil</keyword>
<proteinExistence type="predicted"/>
<name>A0A1Y0L1M9_9MOLU</name>
<dbReference type="Proteomes" id="UP000231179">
    <property type="component" value="Chromosome"/>
</dbReference>
<sequence length="162" mass="19392">MKKTIIAMINYIDIEPEEKITFRTEVVNSRFDDTLRLDYDWFEKNLGSKEMKEVSNAVDFGRSSMNQYKFRSKSCKQRILEALEEERAKHRIEIEYYKEKILNLEETVKAQAILIEQLQEQVRELKLIVEEQQKIIEEQRIIIHEQRLTIQSLQQQLAAVKS</sequence>
<keyword evidence="3" id="KW-1185">Reference proteome</keyword>
<reference evidence="2 3" key="1">
    <citation type="submission" date="2017-11" db="EMBL/GenBank/DDBJ databases">
        <title>Complete genome sequence of Spiroplasma clarkii CN-5 (DSM 19994).</title>
        <authorList>
            <person name="Tsai Y.-M."/>
            <person name="Chang A."/>
            <person name="Lo W.-S."/>
            <person name="Kuo C.-H."/>
        </authorList>
    </citation>
    <scope>NUCLEOTIDE SEQUENCE [LARGE SCALE GENOMIC DNA]</scope>
    <source>
        <strain evidence="2 3">CN-5</strain>
    </source>
</reference>
<evidence type="ECO:0000256" key="1">
    <source>
        <dbReference type="SAM" id="Coils"/>
    </source>
</evidence>
<organism evidence="2 3">
    <name type="scientific">Spiroplasma clarkii</name>
    <dbReference type="NCBI Taxonomy" id="2139"/>
    <lineage>
        <taxon>Bacteria</taxon>
        <taxon>Bacillati</taxon>
        <taxon>Mycoplasmatota</taxon>
        <taxon>Mollicutes</taxon>
        <taxon>Entomoplasmatales</taxon>
        <taxon>Spiroplasmataceae</taxon>
        <taxon>Spiroplasma</taxon>
    </lineage>
</organism>
<evidence type="ECO:0000313" key="2">
    <source>
        <dbReference type="EMBL" id="ATX71266.1"/>
    </source>
</evidence>
<evidence type="ECO:0000313" key="3">
    <source>
        <dbReference type="Proteomes" id="UP000231179"/>
    </source>
</evidence>
<protein>
    <submittedName>
        <fullName evidence="2">Uncharacterized protein</fullName>
    </submittedName>
</protein>
<feature type="coiled-coil region" evidence="1">
    <location>
        <begin position="73"/>
        <end position="156"/>
    </location>
</feature>
<dbReference type="AlphaFoldDB" id="A0A1Y0L1M9"/>
<dbReference type="RefSeq" id="WP_100254805.1">
    <property type="nucleotide sequence ID" value="NZ_CP015819.1"/>
</dbReference>
<dbReference type="KEGG" id="scla:SCLARK_001397"/>
<gene>
    <name evidence="2" type="ORF">SCLAR_v1c09630</name>
</gene>
<accession>A0A1Y0L1M9</accession>